<proteinExistence type="predicted"/>
<dbReference type="Pfam" id="PF00534">
    <property type="entry name" value="Glycos_transf_1"/>
    <property type="match status" value="1"/>
</dbReference>
<sequence length="367" mass="40873">MKILAIGTDRQLFTPGSQVGKRAVAYSRFFEQYHQVVFALKKHNLGETKLSDNTWAYSTGSTSRFLYIVEAVRLGSKLLKQNPSEWVISAQDPFETGLVACWLAWRYKIPFQIQIHTDFLNPYFARQSLLNRIRVWLARRILPRADGIRVVSERIKQSIIQAGIKTKSEPVVLPIVVNQSDQANDTESLGTNYSQFSKIILVVSRLEPEKNVGLAIKAFDLVIKDYPQAGMVIAGVGSAEGKLKDLTGQLGLKDKVIFVGQQSGLEEFYRLADVLLNPSNYEGYGLVLAEARLAGLPVVSTDVGIAQELVGSEFVCPVDNQDCLAEKTSLVLSGQINQQSVPAGLIENDFDRYVEKYVNLLKQCLSR</sequence>
<dbReference type="InterPro" id="IPR028098">
    <property type="entry name" value="Glyco_trans_4-like_N"/>
</dbReference>
<comment type="caution">
    <text evidence="3">The sequence shown here is derived from an EMBL/GenBank/DDBJ whole genome shotgun (WGS) entry which is preliminary data.</text>
</comment>
<protein>
    <recommendedName>
        <fullName evidence="5">Glycosyl transferase family 1 domain-containing protein</fullName>
    </recommendedName>
</protein>
<evidence type="ECO:0000259" key="2">
    <source>
        <dbReference type="Pfam" id="PF13579"/>
    </source>
</evidence>
<gene>
    <name evidence="3" type="ORF">A2114_02685</name>
</gene>
<dbReference type="PANTHER" id="PTHR45947">
    <property type="entry name" value="SULFOQUINOVOSYL TRANSFERASE SQD2"/>
    <property type="match status" value="1"/>
</dbReference>
<evidence type="ECO:0000259" key="1">
    <source>
        <dbReference type="Pfam" id="PF00534"/>
    </source>
</evidence>
<feature type="domain" description="Glycosyl transferase family 1" evidence="1">
    <location>
        <begin position="197"/>
        <end position="337"/>
    </location>
</feature>
<name>A0A1G2Q9K2_9BACT</name>
<dbReference type="Pfam" id="PF13579">
    <property type="entry name" value="Glyco_trans_4_4"/>
    <property type="match status" value="1"/>
</dbReference>
<evidence type="ECO:0008006" key="5">
    <source>
        <dbReference type="Google" id="ProtNLM"/>
    </source>
</evidence>
<dbReference type="EMBL" id="MHTG01000018">
    <property type="protein sequence ID" value="OHA57247.1"/>
    <property type="molecule type" value="Genomic_DNA"/>
</dbReference>
<dbReference type="SUPFAM" id="SSF53756">
    <property type="entry name" value="UDP-Glycosyltransferase/glycogen phosphorylase"/>
    <property type="match status" value="1"/>
</dbReference>
<organism evidence="3 4">
    <name type="scientific">Candidatus Vogelbacteria bacterium GWA1_51_14</name>
    <dbReference type="NCBI Taxonomy" id="1802435"/>
    <lineage>
        <taxon>Bacteria</taxon>
        <taxon>Candidatus Vogeliibacteriota</taxon>
    </lineage>
</organism>
<dbReference type="InterPro" id="IPR050194">
    <property type="entry name" value="Glycosyltransferase_grp1"/>
</dbReference>
<evidence type="ECO:0000313" key="4">
    <source>
        <dbReference type="Proteomes" id="UP000176494"/>
    </source>
</evidence>
<dbReference type="GO" id="GO:0016757">
    <property type="term" value="F:glycosyltransferase activity"/>
    <property type="evidence" value="ECO:0007669"/>
    <property type="project" value="InterPro"/>
</dbReference>
<dbReference type="AlphaFoldDB" id="A0A1G2Q9K2"/>
<accession>A0A1G2Q9K2</accession>
<dbReference type="Proteomes" id="UP000176494">
    <property type="component" value="Unassembled WGS sequence"/>
</dbReference>
<dbReference type="STRING" id="1802435.A2114_02685"/>
<evidence type="ECO:0000313" key="3">
    <source>
        <dbReference type="EMBL" id="OHA57247.1"/>
    </source>
</evidence>
<dbReference type="PANTHER" id="PTHR45947:SF3">
    <property type="entry name" value="SULFOQUINOVOSYL TRANSFERASE SQD2"/>
    <property type="match status" value="1"/>
</dbReference>
<dbReference type="Gene3D" id="3.40.50.2000">
    <property type="entry name" value="Glycogen Phosphorylase B"/>
    <property type="match status" value="2"/>
</dbReference>
<dbReference type="InterPro" id="IPR001296">
    <property type="entry name" value="Glyco_trans_1"/>
</dbReference>
<feature type="domain" description="Glycosyltransferase subfamily 4-like N-terminal" evidence="2">
    <location>
        <begin position="69"/>
        <end position="165"/>
    </location>
</feature>
<reference evidence="3 4" key="1">
    <citation type="journal article" date="2016" name="Nat. Commun.">
        <title>Thousands of microbial genomes shed light on interconnected biogeochemical processes in an aquifer system.</title>
        <authorList>
            <person name="Anantharaman K."/>
            <person name="Brown C.T."/>
            <person name="Hug L.A."/>
            <person name="Sharon I."/>
            <person name="Castelle C.J."/>
            <person name="Probst A.J."/>
            <person name="Thomas B.C."/>
            <person name="Singh A."/>
            <person name="Wilkins M.J."/>
            <person name="Karaoz U."/>
            <person name="Brodie E.L."/>
            <person name="Williams K.H."/>
            <person name="Hubbard S.S."/>
            <person name="Banfield J.F."/>
        </authorList>
    </citation>
    <scope>NUCLEOTIDE SEQUENCE [LARGE SCALE GENOMIC DNA]</scope>
</reference>